<dbReference type="InterPro" id="IPR039315">
    <property type="entry name" value="CheW"/>
</dbReference>
<evidence type="ECO:0000313" key="3">
    <source>
        <dbReference type="Proteomes" id="UP000738431"/>
    </source>
</evidence>
<dbReference type="PANTHER" id="PTHR22617">
    <property type="entry name" value="CHEMOTAXIS SENSOR HISTIDINE KINASE-RELATED"/>
    <property type="match status" value="1"/>
</dbReference>
<dbReference type="Gene3D" id="2.40.50.180">
    <property type="entry name" value="CheA-289, Domain 4"/>
    <property type="match status" value="1"/>
</dbReference>
<proteinExistence type="predicted"/>
<dbReference type="Proteomes" id="UP000738431">
    <property type="component" value="Chromosome"/>
</dbReference>
<organism evidence="2 3">
    <name type="scientific">Actomonas aquatica</name>
    <dbReference type="NCBI Taxonomy" id="2866162"/>
    <lineage>
        <taxon>Bacteria</taxon>
        <taxon>Pseudomonadati</taxon>
        <taxon>Verrucomicrobiota</taxon>
        <taxon>Opitutia</taxon>
        <taxon>Opitutales</taxon>
        <taxon>Opitutaceae</taxon>
        <taxon>Actomonas</taxon>
    </lineage>
</organism>
<dbReference type="PROSITE" id="PS50851">
    <property type="entry name" value="CHEW"/>
    <property type="match status" value="1"/>
</dbReference>
<keyword evidence="3" id="KW-1185">Reference proteome</keyword>
<evidence type="ECO:0000259" key="1">
    <source>
        <dbReference type="PROSITE" id="PS50851"/>
    </source>
</evidence>
<sequence length="152" mass="16421">MNTPSQLCTFYVGDLFLGLDVLSVQEVIRSPELAQVPLAPPTIQGLLNLRGQILTAIDLRRMLKLREPKEGSDRKASMLMILRTANGQVALVVDSVGDVMELTEDTFEPPPDTVPSAVLHLIQGVHKLDRKLLHVLDAEATGSCQAAIATAA</sequence>
<dbReference type="PANTHER" id="PTHR22617:SF23">
    <property type="entry name" value="CHEMOTAXIS PROTEIN CHEW"/>
    <property type="match status" value="1"/>
</dbReference>
<dbReference type="RefSeq" id="WP_221029882.1">
    <property type="nucleotide sequence ID" value="NZ_CP139781.1"/>
</dbReference>
<protein>
    <submittedName>
        <fullName evidence="2">Chemotaxis protein CheW</fullName>
    </submittedName>
</protein>
<dbReference type="Gene3D" id="2.30.30.40">
    <property type="entry name" value="SH3 Domains"/>
    <property type="match status" value="1"/>
</dbReference>
<dbReference type="SUPFAM" id="SSF50341">
    <property type="entry name" value="CheW-like"/>
    <property type="match status" value="1"/>
</dbReference>
<feature type="domain" description="CheW-like" evidence="1">
    <location>
        <begin position="4"/>
        <end position="147"/>
    </location>
</feature>
<dbReference type="EMBL" id="CP139781">
    <property type="protein sequence ID" value="WRQ89427.1"/>
    <property type="molecule type" value="Genomic_DNA"/>
</dbReference>
<dbReference type="InterPro" id="IPR036061">
    <property type="entry name" value="CheW-like_dom_sf"/>
</dbReference>
<dbReference type="Pfam" id="PF01584">
    <property type="entry name" value="CheW"/>
    <property type="match status" value="1"/>
</dbReference>
<evidence type="ECO:0000313" key="2">
    <source>
        <dbReference type="EMBL" id="WRQ89427.1"/>
    </source>
</evidence>
<gene>
    <name evidence="2" type="ORF">K1X11_008395</name>
</gene>
<reference evidence="2 3" key="1">
    <citation type="submission" date="2023-12" db="EMBL/GenBank/DDBJ databases">
        <title>Description of an unclassified Opitutus bacterium of Verrucomicrobiota.</title>
        <authorList>
            <person name="Zhang D.-F."/>
        </authorList>
    </citation>
    <scope>NUCLEOTIDE SEQUENCE [LARGE SCALE GENOMIC DNA]</scope>
    <source>
        <strain evidence="2 3">WL0086</strain>
    </source>
</reference>
<name>A0ABZ1CCM8_9BACT</name>
<accession>A0ABZ1CCM8</accession>
<dbReference type="InterPro" id="IPR002545">
    <property type="entry name" value="CheW-lke_dom"/>
</dbReference>
<dbReference type="SMART" id="SM00260">
    <property type="entry name" value="CheW"/>
    <property type="match status" value="1"/>
</dbReference>